<name>C1B408_RHOOB</name>
<dbReference type="PATRIC" id="fig|632772.20.peg.2727"/>
<dbReference type="AlphaFoldDB" id="C1B408"/>
<gene>
    <name evidence="1" type="ordered locus">ROP_26090</name>
</gene>
<dbReference type="HOGENOM" id="CLU_189204_0_0_11"/>
<sequence length="81" mass="9308">MRVEWPRNSQGRAIMSVDEERRQIELVVDRLAVEHTTVSHDMVEQIVHEVHATFDGGVVRDFVPLLVERSAKRKIAALISF</sequence>
<organism evidence="1 2">
    <name type="scientific">Rhodococcus opacus (strain B4)</name>
    <dbReference type="NCBI Taxonomy" id="632772"/>
    <lineage>
        <taxon>Bacteria</taxon>
        <taxon>Bacillati</taxon>
        <taxon>Actinomycetota</taxon>
        <taxon>Actinomycetes</taxon>
        <taxon>Mycobacteriales</taxon>
        <taxon>Nocardiaceae</taxon>
        <taxon>Rhodococcus</taxon>
    </lineage>
</organism>
<accession>C1B408</accession>
<evidence type="ECO:0000313" key="2">
    <source>
        <dbReference type="Proteomes" id="UP000002212"/>
    </source>
</evidence>
<evidence type="ECO:0000313" key="1">
    <source>
        <dbReference type="EMBL" id="BAH50856.1"/>
    </source>
</evidence>
<dbReference type="NCBIfam" id="NF046112">
    <property type="entry name" value="MSMEG_6209_Nter"/>
    <property type="match status" value="1"/>
</dbReference>
<dbReference type="KEGG" id="rop:ROP_26090"/>
<protein>
    <submittedName>
        <fullName evidence="1">Uncharacterized protein</fullName>
    </submittedName>
</protein>
<dbReference type="STRING" id="632772.ROP_26090"/>
<reference evidence="1 2" key="1">
    <citation type="submission" date="2009-03" db="EMBL/GenBank/DDBJ databases">
        <title>Comparison of the complete genome sequences of Rhodococcus erythropolis PR4 and Rhodococcus opacus B4.</title>
        <authorList>
            <person name="Takarada H."/>
            <person name="Sekine M."/>
            <person name="Hosoyama A."/>
            <person name="Yamada R."/>
            <person name="Fujisawa T."/>
            <person name="Omata S."/>
            <person name="Shimizu A."/>
            <person name="Tsukatani N."/>
            <person name="Tanikawa S."/>
            <person name="Fujita N."/>
            <person name="Harayama S."/>
        </authorList>
    </citation>
    <scope>NUCLEOTIDE SEQUENCE [LARGE SCALE GENOMIC DNA]</scope>
    <source>
        <strain evidence="1 2">B4</strain>
    </source>
</reference>
<dbReference type="Gene3D" id="1.10.8.1060">
    <property type="entry name" value="Corynebacterium glutamicum thioredoxin-dependent arsenate reductase, N-terminal domain"/>
    <property type="match status" value="1"/>
</dbReference>
<proteinExistence type="predicted"/>
<dbReference type="EMBL" id="AP011115">
    <property type="protein sequence ID" value="BAH50856.1"/>
    <property type="molecule type" value="Genomic_DNA"/>
</dbReference>
<dbReference type="Proteomes" id="UP000002212">
    <property type="component" value="Chromosome"/>
</dbReference>